<gene>
    <name evidence="11" type="ORF">F3Y22_tig00111105pilonHSYRG00962</name>
</gene>
<feature type="compositionally biased region" description="Polar residues" evidence="8">
    <location>
        <begin position="1061"/>
        <end position="1072"/>
    </location>
</feature>
<feature type="binding site" evidence="7">
    <location>
        <begin position="533"/>
        <end position="540"/>
    </location>
    <ligand>
        <name>ATP</name>
        <dbReference type="ChEBI" id="CHEBI:30616"/>
    </ligand>
</feature>
<dbReference type="GO" id="GO:0003777">
    <property type="term" value="F:microtubule motor activity"/>
    <property type="evidence" value="ECO:0007669"/>
    <property type="project" value="InterPro"/>
</dbReference>
<feature type="domain" description="Calponin-homology (CH)" evidence="9">
    <location>
        <begin position="40"/>
        <end position="160"/>
    </location>
</feature>
<feature type="compositionally biased region" description="Basic residues" evidence="8">
    <location>
        <begin position="1074"/>
        <end position="1083"/>
    </location>
</feature>
<dbReference type="GO" id="GO:0005524">
    <property type="term" value="F:ATP binding"/>
    <property type="evidence" value="ECO:0007669"/>
    <property type="project" value="UniProtKB-UniRule"/>
</dbReference>
<evidence type="ECO:0000259" key="10">
    <source>
        <dbReference type="PROSITE" id="PS50067"/>
    </source>
</evidence>
<evidence type="ECO:0000256" key="3">
    <source>
        <dbReference type="ARBA" id="ARBA00022741"/>
    </source>
</evidence>
<dbReference type="InterPro" id="IPR027640">
    <property type="entry name" value="Kinesin-like_fam"/>
</dbReference>
<feature type="region of interest" description="Disordered" evidence="8">
    <location>
        <begin position="951"/>
        <end position="1083"/>
    </location>
</feature>
<protein>
    <submittedName>
        <fullName evidence="11">Kinesin-4</fullName>
    </submittedName>
</protein>
<dbReference type="PRINTS" id="PR00380">
    <property type="entry name" value="KINESINHEAVY"/>
</dbReference>
<dbReference type="Gene3D" id="1.10.418.10">
    <property type="entry name" value="Calponin-like domain"/>
    <property type="match status" value="1"/>
</dbReference>
<evidence type="ECO:0000256" key="2">
    <source>
        <dbReference type="ARBA" id="ARBA00022701"/>
    </source>
</evidence>
<dbReference type="InterPro" id="IPR001715">
    <property type="entry name" value="CH_dom"/>
</dbReference>
<keyword evidence="3 7" id="KW-0547">Nucleotide-binding</keyword>
<dbReference type="InterPro" id="IPR036872">
    <property type="entry name" value="CH_dom_sf"/>
</dbReference>
<dbReference type="SMART" id="SM00033">
    <property type="entry name" value="CH"/>
    <property type="match status" value="1"/>
</dbReference>
<dbReference type="CDD" id="cd21203">
    <property type="entry name" value="CH_AtKIN14-like"/>
    <property type="match status" value="1"/>
</dbReference>
<dbReference type="CDD" id="cd01366">
    <property type="entry name" value="KISc_C_terminal"/>
    <property type="match status" value="1"/>
</dbReference>
<feature type="compositionally biased region" description="Basic and acidic residues" evidence="8">
    <location>
        <begin position="329"/>
        <end position="344"/>
    </location>
</feature>
<organism evidence="11 12">
    <name type="scientific">Hibiscus syriacus</name>
    <name type="common">Rose of Sharon</name>
    <dbReference type="NCBI Taxonomy" id="106335"/>
    <lineage>
        <taxon>Eukaryota</taxon>
        <taxon>Viridiplantae</taxon>
        <taxon>Streptophyta</taxon>
        <taxon>Embryophyta</taxon>
        <taxon>Tracheophyta</taxon>
        <taxon>Spermatophyta</taxon>
        <taxon>Magnoliopsida</taxon>
        <taxon>eudicotyledons</taxon>
        <taxon>Gunneridae</taxon>
        <taxon>Pentapetalae</taxon>
        <taxon>rosids</taxon>
        <taxon>malvids</taxon>
        <taxon>Malvales</taxon>
        <taxon>Malvaceae</taxon>
        <taxon>Malvoideae</taxon>
        <taxon>Hibiscus</taxon>
    </lineage>
</organism>
<evidence type="ECO:0000256" key="6">
    <source>
        <dbReference type="ARBA" id="ARBA00023175"/>
    </source>
</evidence>
<dbReference type="Gene3D" id="3.40.850.10">
    <property type="entry name" value="Kinesin motor domain"/>
    <property type="match status" value="1"/>
</dbReference>
<dbReference type="PROSITE" id="PS50021">
    <property type="entry name" value="CH"/>
    <property type="match status" value="1"/>
</dbReference>
<evidence type="ECO:0000256" key="8">
    <source>
        <dbReference type="SAM" id="MobiDB-lite"/>
    </source>
</evidence>
<evidence type="ECO:0000256" key="4">
    <source>
        <dbReference type="ARBA" id="ARBA00022840"/>
    </source>
</evidence>
<feature type="compositionally biased region" description="Polar residues" evidence="8">
    <location>
        <begin position="809"/>
        <end position="841"/>
    </location>
</feature>
<evidence type="ECO:0000313" key="11">
    <source>
        <dbReference type="EMBL" id="KAE8685012.1"/>
    </source>
</evidence>
<dbReference type="InterPro" id="IPR036961">
    <property type="entry name" value="Kinesin_motor_dom_sf"/>
</dbReference>
<evidence type="ECO:0000256" key="1">
    <source>
        <dbReference type="ARBA" id="ARBA00010899"/>
    </source>
</evidence>
<comment type="similarity">
    <text evidence="1">Belongs to the TRAFAC class myosin-kinesin ATPase superfamily. Kinesin family. KIN-14 subfamily.</text>
</comment>
<accession>A0A6A2Z1S2</accession>
<keyword evidence="4 7" id="KW-0067">ATP-binding</keyword>
<proteinExistence type="inferred from homology"/>
<dbReference type="GO" id="GO:0016887">
    <property type="term" value="F:ATP hydrolysis activity"/>
    <property type="evidence" value="ECO:0007669"/>
    <property type="project" value="UniProtKB-ARBA"/>
</dbReference>
<dbReference type="PROSITE" id="PS00411">
    <property type="entry name" value="KINESIN_MOTOR_1"/>
    <property type="match status" value="1"/>
</dbReference>
<dbReference type="PROSITE" id="PS50067">
    <property type="entry name" value="KINESIN_MOTOR_2"/>
    <property type="match status" value="1"/>
</dbReference>
<dbReference type="Pfam" id="PF00225">
    <property type="entry name" value="Kinesin"/>
    <property type="match status" value="1"/>
</dbReference>
<dbReference type="InterPro" id="IPR001752">
    <property type="entry name" value="Kinesin_motor_dom"/>
</dbReference>
<keyword evidence="6 7" id="KW-0505">Motor protein</keyword>
<dbReference type="SMART" id="SM00129">
    <property type="entry name" value="KISc"/>
    <property type="match status" value="1"/>
</dbReference>
<dbReference type="GO" id="GO:0005874">
    <property type="term" value="C:microtubule"/>
    <property type="evidence" value="ECO:0007669"/>
    <property type="project" value="UniProtKB-KW"/>
</dbReference>
<feature type="compositionally biased region" description="Polar residues" evidence="8">
    <location>
        <begin position="1008"/>
        <end position="1019"/>
    </location>
</feature>
<dbReference type="PANTHER" id="PTHR47972:SF12">
    <property type="entry name" value="KINESIN-LIKE PROTEIN KIN-14H"/>
    <property type="match status" value="1"/>
</dbReference>
<dbReference type="EMBL" id="VEPZ02001236">
    <property type="protein sequence ID" value="KAE8685012.1"/>
    <property type="molecule type" value="Genomic_DNA"/>
</dbReference>
<feature type="region of interest" description="Disordered" evidence="8">
    <location>
        <begin position="329"/>
        <end position="364"/>
    </location>
</feature>
<name>A0A6A2Z1S2_HIBSY</name>
<dbReference type="SUPFAM" id="SSF52540">
    <property type="entry name" value="P-loop containing nucleoside triphosphate hydrolases"/>
    <property type="match status" value="1"/>
</dbReference>
<feature type="domain" description="Kinesin motor" evidence="10">
    <location>
        <begin position="450"/>
        <end position="770"/>
    </location>
</feature>
<evidence type="ECO:0000259" key="9">
    <source>
        <dbReference type="PROSITE" id="PS50021"/>
    </source>
</evidence>
<dbReference type="GO" id="GO:0008017">
    <property type="term" value="F:microtubule binding"/>
    <property type="evidence" value="ECO:0007669"/>
    <property type="project" value="InterPro"/>
</dbReference>
<dbReference type="FunFam" id="3.40.850.10:FF:000045">
    <property type="entry name" value="Kinesin-like protein KIN-14I isoform A"/>
    <property type="match status" value="1"/>
</dbReference>
<dbReference type="Proteomes" id="UP000436088">
    <property type="component" value="Unassembled WGS sequence"/>
</dbReference>
<feature type="compositionally biased region" description="Basic and acidic residues" evidence="8">
    <location>
        <begin position="853"/>
        <end position="907"/>
    </location>
</feature>
<feature type="compositionally biased region" description="Basic and acidic residues" evidence="8">
    <location>
        <begin position="354"/>
        <end position="364"/>
    </location>
</feature>
<dbReference type="AlphaFoldDB" id="A0A6A2Z1S2"/>
<dbReference type="SUPFAM" id="SSF47576">
    <property type="entry name" value="Calponin-homology domain, CH-domain"/>
    <property type="match status" value="1"/>
</dbReference>
<feature type="compositionally biased region" description="Low complexity" evidence="8">
    <location>
        <begin position="842"/>
        <end position="852"/>
    </location>
</feature>
<sequence length="1083" mass="119144">MATGSNLQGSLKSVFEDVLQEKRGRTSDVNLDSRKFDEASLRRNEAAGWLRKILGVVGGKDLPAEPSEEEFRYALRSGIILCNALNKIKPGSVPKVVEGPCDSVPDGAALSAFLYFENVRNFLVAIEEIGIPTFEASDLEQGGKSSRLVNCVLALKSYSEWKQNGGIGSWKYYANAKPSCFGARKTSEPVMNSVPTTLPCDLSSEQSESIEEGSASSFGVLVRAALSDKRQEEIPMIVETMISKVSEEFDRRLATYSELIKISAKAKEESVTDNSISRTVSFDEKAGEVEVKASAEETVKAGVVEVKASVEETVKAGVVEVKASAEEMVKDDESSSIGSERKETCEDESSSIGPERKETCDDKSDTNEELVQYVLKQQELVEQQRRFIEELKHCLYSTKAGVQALQVTYQEEAFNLGKHLVSLANAASGYQRVLEENRKLYNQVQDLKGNIRVYCRIRPMVPGQSNTLSSIDHIDERTVTILTHSKNGKEARKSFTFNKIFGPSVTQAEVFSDTQPLIRSVLDGYNVCIFAYGQTGSGKTHTMTGPKELTEEGLGVNYRALSDLFHLSNQRKDTISYEISVQMLEIYNEQVKDLLSTDKIRNSSQNGINVPDANLVHVSSPSDVINLMDLGHKNRSVCSTALNDRSSRSHSCLTVHVQGKNLTSGNILRGSMHLVDLAGSERVDKSEVTGDSLKEAQHINKSLSALGDVISSLASRSSHVPYRNSKLTQLLQDSLGGQAKTLMFVHIAPEYEALGETLSTLKFAERVATVELGAAKVNKDGGEVKELKEQIAYLKVALARKEGDHENLQHTQSLSPEQNRPNIGLSTSHPKWKSSSDLSCMSATTEYESSSASRRDSLDTREMLPNPSRRDSLETREMLPNPPRRDSLETREMLANPPRRDSLETREMLANPSHWTPLGSPNDSSVSRDDDIDSEASGDWVDKIMVNKLDNLKKDKNPSAKPSKGVSNGKKLTEKPHQSQLPEPTMIHPERTRSEVNCNDESDRETVTSDCLETDSFSSGIPKISGIPTMLASKPKKQQPKPAKTTEIRTSIPSLIPAPSTRKSSTGVNPSPQKGKRKTGINK</sequence>
<keyword evidence="2" id="KW-0493">Microtubule</keyword>
<dbReference type="InterPro" id="IPR027417">
    <property type="entry name" value="P-loop_NTPase"/>
</dbReference>
<comment type="caution">
    <text evidence="11">The sequence shown here is derived from an EMBL/GenBank/DDBJ whole genome shotgun (WGS) entry which is preliminary data.</text>
</comment>
<dbReference type="GO" id="GO:0007018">
    <property type="term" value="P:microtubule-based movement"/>
    <property type="evidence" value="ECO:0007669"/>
    <property type="project" value="InterPro"/>
</dbReference>
<keyword evidence="5" id="KW-0175">Coiled coil</keyword>
<evidence type="ECO:0000313" key="12">
    <source>
        <dbReference type="Proteomes" id="UP000436088"/>
    </source>
</evidence>
<evidence type="ECO:0000256" key="5">
    <source>
        <dbReference type="ARBA" id="ARBA00023054"/>
    </source>
</evidence>
<dbReference type="PANTHER" id="PTHR47972">
    <property type="entry name" value="KINESIN-LIKE PROTEIN KLP-3"/>
    <property type="match status" value="1"/>
</dbReference>
<keyword evidence="12" id="KW-1185">Reference proteome</keyword>
<dbReference type="InterPro" id="IPR019821">
    <property type="entry name" value="Kinesin_motor_CS"/>
</dbReference>
<feature type="region of interest" description="Disordered" evidence="8">
    <location>
        <begin position="804"/>
        <end position="935"/>
    </location>
</feature>
<dbReference type="Pfam" id="PF00307">
    <property type="entry name" value="CH"/>
    <property type="match status" value="1"/>
</dbReference>
<evidence type="ECO:0000256" key="7">
    <source>
        <dbReference type="PROSITE-ProRule" id="PRU00283"/>
    </source>
</evidence>
<reference evidence="11" key="1">
    <citation type="submission" date="2019-09" db="EMBL/GenBank/DDBJ databases">
        <title>Draft genome information of white flower Hibiscus syriacus.</title>
        <authorList>
            <person name="Kim Y.-M."/>
        </authorList>
    </citation>
    <scope>NUCLEOTIDE SEQUENCE [LARGE SCALE GENOMIC DNA]</scope>
    <source>
        <strain evidence="11">YM2019G1</strain>
    </source>
</reference>